<evidence type="ECO:0000313" key="1">
    <source>
        <dbReference type="EMBL" id="EGY53468.1"/>
    </source>
</evidence>
<dbReference type="RefSeq" id="WP_009117977.1">
    <property type="nucleotide sequence ID" value="NZ_JH164926.1"/>
</dbReference>
<sequence length="41" mass="5069">MKEPQAPRTFDKHLYRHRYLVEKRRQMMQAWADYLFSVVAA</sequence>
<dbReference type="HOGENOM" id="CLU_3273251_0_0_4"/>
<dbReference type="PATRIC" id="fig|1032488.3.peg.262"/>
<dbReference type="Proteomes" id="UP000003019">
    <property type="component" value="Unassembled WGS sequence"/>
</dbReference>
<dbReference type="EMBL" id="AGAY01000009">
    <property type="protein sequence ID" value="EGY53468.1"/>
    <property type="molecule type" value="Genomic_DNA"/>
</dbReference>
<dbReference type="STRING" id="1032488.HMPREF9371_0283"/>
<organism evidence="1 2">
    <name type="scientific">Neisseria shayeganii 871</name>
    <dbReference type="NCBI Taxonomy" id="1032488"/>
    <lineage>
        <taxon>Bacteria</taxon>
        <taxon>Pseudomonadati</taxon>
        <taxon>Pseudomonadota</taxon>
        <taxon>Betaproteobacteria</taxon>
        <taxon>Neisseriales</taxon>
        <taxon>Neisseriaceae</taxon>
        <taxon>Neisseria</taxon>
    </lineage>
</organism>
<evidence type="ECO:0000313" key="2">
    <source>
        <dbReference type="Proteomes" id="UP000003019"/>
    </source>
</evidence>
<name>G4CF94_9NEIS</name>
<gene>
    <name evidence="1" type="ORF">HMPREF9371_0283</name>
</gene>
<keyword evidence="2" id="KW-1185">Reference proteome</keyword>
<accession>G4CF94</accession>
<dbReference type="AlphaFoldDB" id="G4CF94"/>
<proteinExistence type="predicted"/>
<protein>
    <submittedName>
        <fullName evidence="1">Uncharacterized protein</fullName>
    </submittedName>
</protein>
<comment type="caution">
    <text evidence="1">The sequence shown here is derived from an EMBL/GenBank/DDBJ whole genome shotgun (WGS) entry which is preliminary data.</text>
</comment>
<reference evidence="1 2" key="1">
    <citation type="submission" date="2011-05" db="EMBL/GenBank/DDBJ databases">
        <authorList>
            <person name="Muzny D."/>
            <person name="Qin X."/>
            <person name="Deng J."/>
            <person name="Jiang H."/>
            <person name="Liu Y."/>
            <person name="Qu J."/>
            <person name="Song X.-Z."/>
            <person name="Zhang L."/>
            <person name="Thornton R."/>
            <person name="Coyle M."/>
            <person name="Francisco L."/>
            <person name="Jackson L."/>
            <person name="Javaid M."/>
            <person name="Korchina V."/>
            <person name="Kovar C."/>
            <person name="Mata R."/>
            <person name="Mathew T."/>
            <person name="Ngo R."/>
            <person name="Nguyen L."/>
            <person name="Nguyen N."/>
            <person name="Okwuonu G."/>
            <person name="Ongeri F."/>
            <person name="Pham C."/>
            <person name="Simmons D."/>
            <person name="Wilczek-Boney K."/>
            <person name="Hale W."/>
            <person name="Jakkamsetti A."/>
            <person name="Pham P."/>
            <person name="Ruth R."/>
            <person name="San Lucas F."/>
            <person name="Warren J."/>
            <person name="Zhang J."/>
            <person name="Zhao Z."/>
            <person name="Zhou C."/>
            <person name="Zhu D."/>
            <person name="Lee S."/>
            <person name="Bess C."/>
            <person name="Blankenburg K."/>
            <person name="Forbes L."/>
            <person name="Fu Q."/>
            <person name="Gubbala S."/>
            <person name="Hirani K."/>
            <person name="Jayaseelan J.C."/>
            <person name="Lara F."/>
            <person name="Munidasa M."/>
            <person name="Palculict T."/>
            <person name="Patil S."/>
            <person name="Pu L.-L."/>
            <person name="Saada N."/>
            <person name="Tang L."/>
            <person name="Weissenberger G."/>
            <person name="Zhu Y."/>
            <person name="Hemphill L."/>
            <person name="Shang Y."/>
            <person name="Youmans B."/>
            <person name="Ayvaz T."/>
            <person name="Ross M."/>
            <person name="Santibanez J."/>
            <person name="Aqrawi P."/>
            <person name="Gross S."/>
            <person name="Joshi V."/>
            <person name="Fowler G."/>
            <person name="Nazareth L."/>
            <person name="Reid J."/>
            <person name="Worley K."/>
            <person name="Petrosino J."/>
            <person name="Highlander S."/>
            <person name="Gibbs R."/>
        </authorList>
    </citation>
    <scope>NUCLEOTIDE SEQUENCE [LARGE SCALE GENOMIC DNA]</scope>
    <source>
        <strain evidence="1 2">871</strain>
    </source>
</reference>